<organism evidence="3">
    <name type="scientific">Mucochytrium quahogii</name>
    <dbReference type="NCBI Taxonomy" id="96639"/>
    <lineage>
        <taxon>Eukaryota</taxon>
        <taxon>Sar</taxon>
        <taxon>Stramenopiles</taxon>
        <taxon>Bigyra</taxon>
        <taxon>Labyrinthulomycetes</taxon>
        <taxon>Thraustochytrida</taxon>
        <taxon>Thraustochytriidae</taxon>
        <taxon>Mucochytrium</taxon>
    </lineage>
</organism>
<keyword evidence="1" id="KW-0677">Repeat</keyword>
<name>A0A7S2RQB2_9STRA</name>
<accession>A0A7S2RQB2</accession>
<dbReference type="GO" id="GO:0005737">
    <property type="term" value="C:cytoplasm"/>
    <property type="evidence" value="ECO:0007669"/>
    <property type="project" value="TreeGrafter"/>
</dbReference>
<feature type="repeat" description="HEAT" evidence="2">
    <location>
        <begin position="195"/>
        <end position="221"/>
    </location>
</feature>
<evidence type="ECO:0000256" key="1">
    <source>
        <dbReference type="ARBA" id="ARBA00022737"/>
    </source>
</evidence>
<dbReference type="InterPro" id="IPR011989">
    <property type="entry name" value="ARM-like"/>
</dbReference>
<dbReference type="PROSITE" id="PS50077">
    <property type="entry name" value="HEAT_REPEAT"/>
    <property type="match status" value="4"/>
</dbReference>
<dbReference type="Gene3D" id="1.25.10.10">
    <property type="entry name" value="Leucine-rich Repeat Variant"/>
    <property type="match status" value="1"/>
</dbReference>
<dbReference type="InterPro" id="IPR021133">
    <property type="entry name" value="HEAT_type_2"/>
</dbReference>
<feature type="repeat" description="HEAT" evidence="2">
    <location>
        <begin position="232"/>
        <end position="270"/>
    </location>
</feature>
<dbReference type="EMBL" id="HBHK01009461">
    <property type="protein sequence ID" value="CAD9677614.1"/>
    <property type="molecule type" value="Transcribed_RNA"/>
</dbReference>
<dbReference type="PANTHER" id="PTHR10648:SF1">
    <property type="entry name" value="SERINE_THREONINE-PROTEIN PHOSPHATASE 4 REGULATORY SUBUNIT 1"/>
    <property type="match status" value="1"/>
</dbReference>
<feature type="repeat" description="HEAT" evidence="2">
    <location>
        <begin position="112"/>
        <end position="150"/>
    </location>
</feature>
<dbReference type="InterPro" id="IPR016024">
    <property type="entry name" value="ARM-type_fold"/>
</dbReference>
<dbReference type="InterPro" id="IPR000357">
    <property type="entry name" value="HEAT"/>
</dbReference>
<evidence type="ECO:0000313" key="3">
    <source>
        <dbReference type="EMBL" id="CAD9677614.1"/>
    </source>
</evidence>
<feature type="repeat" description="HEAT" evidence="2">
    <location>
        <begin position="392"/>
        <end position="430"/>
    </location>
</feature>
<dbReference type="InterPro" id="IPR051023">
    <property type="entry name" value="PP2A_Regulatory_Subunit_A"/>
</dbReference>
<dbReference type="Pfam" id="PF02985">
    <property type="entry name" value="HEAT"/>
    <property type="match status" value="1"/>
</dbReference>
<dbReference type="GO" id="GO:0019888">
    <property type="term" value="F:protein phosphatase regulator activity"/>
    <property type="evidence" value="ECO:0007669"/>
    <property type="project" value="TreeGrafter"/>
</dbReference>
<evidence type="ECO:0000256" key="2">
    <source>
        <dbReference type="PROSITE-ProRule" id="PRU00103"/>
    </source>
</evidence>
<dbReference type="SUPFAM" id="SSF48371">
    <property type="entry name" value="ARM repeat"/>
    <property type="match status" value="1"/>
</dbReference>
<gene>
    <name evidence="3" type="ORF">QSP1433_LOCUS5858</name>
</gene>
<sequence>MWVEEEVIHETRGPTFEDLAIDPDLDDVDRVVRYATCAVQLQRLVHVRMLSDTARKTGFETAKQRLFPLVESISLDQESIIRENLASELGSLCEFCADQTSTEAYNVMIRVLLPVFRRLVMDRTPVVRESASVNLIQVATYIKEDDLMEHVLSIVLELAHSEEEDDENTAFRITAAGLLNGLAKRFGPDLCQQFVIPEMISLSEDEEYKVRRAVALSMDKIFCVARNCKERLLPAFIRLAGDPVWGVRKACADSLALVAEQLDEETRAKELVQLSNDFATDPSKWVRSALSQRLGRFIASLPADKVPDILVQRFIDMANIEHDKECWINLGTPSRTSATVRGGNKRLSLGTRASPDISSTSPKGFINNILYCCAFNLPAVVLKLGPERWEELRPTFHTLIHCEHVLVRKTLAYSLHEIAKILGPEVTERHVLIVAETILNDVDEVKFGFVQSLVSFFAVLSEPNRAQHINILVEIYKDASGETVVDYANEYDTNSRTLENLILSVAAKKWRFRLALAKQMPQFVHIVDAETLSNTIVPLATKLLNDDVETVRRSCASMVGPCLTKLSSIRGQEAYKSFQQTVLSFATSERWCERQEFLNIYAHLSGTEYACEITPKFSEALSALANDPIANVRIHLATILKDLDREEDLACRLRSDTEKDVRDIL</sequence>
<dbReference type="PANTHER" id="PTHR10648">
    <property type="entry name" value="SERINE/THREONINE-PROTEIN PHOSPHATASE PP2A 65 KDA REGULATORY SUBUNIT"/>
    <property type="match status" value="1"/>
</dbReference>
<protein>
    <submittedName>
        <fullName evidence="3">Uncharacterized protein</fullName>
    </submittedName>
</protein>
<proteinExistence type="predicted"/>
<dbReference type="AlphaFoldDB" id="A0A7S2RQB2"/>
<reference evidence="3" key="1">
    <citation type="submission" date="2021-01" db="EMBL/GenBank/DDBJ databases">
        <authorList>
            <person name="Corre E."/>
            <person name="Pelletier E."/>
            <person name="Niang G."/>
            <person name="Scheremetjew M."/>
            <person name="Finn R."/>
            <person name="Kale V."/>
            <person name="Holt S."/>
            <person name="Cochrane G."/>
            <person name="Meng A."/>
            <person name="Brown T."/>
            <person name="Cohen L."/>
        </authorList>
    </citation>
    <scope>NUCLEOTIDE SEQUENCE</scope>
    <source>
        <strain evidence="3">NY070348D</strain>
    </source>
</reference>